<dbReference type="AlphaFoldDB" id="M1WUJ1"/>
<dbReference type="InterPro" id="IPR025641">
    <property type="entry name" value="DUF4340"/>
</dbReference>
<dbReference type="KEGG" id="dpi:BN4_10188"/>
<reference evidence="3" key="2">
    <citation type="journal article" date="2013" name="Stand. Genomic Sci.">
        <title>Complete genome sequence of Desulfocapsa sulfexigens, a marine deltaproteobacterium specialized in disproportionating inorganic sulfur compounds.</title>
        <authorList>
            <person name="Finster K.W."/>
            <person name="Kjeldsen K.U."/>
            <person name="Kube M."/>
            <person name="Reinhardt R."/>
            <person name="Mussmann M."/>
            <person name="Amann R."/>
            <person name="Schreiber L."/>
        </authorList>
    </citation>
    <scope>NUCLEOTIDE SEQUENCE [LARGE SCALE GENOMIC DNA]</scope>
    <source>
        <strain evidence="3">DSM 10523 / SB164P1</strain>
    </source>
</reference>
<dbReference type="Pfam" id="PF14238">
    <property type="entry name" value="DUF4340"/>
    <property type="match status" value="1"/>
</dbReference>
<dbReference type="PATRIC" id="fig|879567.3.peg.195"/>
<dbReference type="STRING" id="1322246.BN4_10188"/>
<accession>M1WUJ1</accession>
<evidence type="ECO:0000259" key="1">
    <source>
        <dbReference type="Pfam" id="PF14238"/>
    </source>
</evidence>
<proteinExistence type="predicted"/>
<gene>
    <name evidence="2" type="ordered locus">BN4_10188</name>
</gene>
<dbReference type="BioCyc" id="DPIE1322246:BN4_RS00995-MONOMER"/>
<dbReference type="EMBL" id="FO203427">
    <property type="protein sequence ID" value="CCH47428.1"/>
    <property type="molecule type" value="Genomic_DNA"/>
</dbReference>
<sequence length="446" mass="50426">MKRITFVLTLVVLVVFSASGYWYTTLQKENVDHTRWLPNSFDAVRSIHFQLADTPRFTLAASQQSEWEVQISGDTSSIKARAVSDKVDEFLRRLASVEPLRSLGRFDSGRQRQFGIEKPDLKVIINFRKSTIKPLTIKLASGDHSVVYGWNSRNPELVYEFNEKVLGNLALTAESFFDKRVLFFDENAISKVQLVQPFGSSWLVEKHKEGYFFSLPGYLKGKPASDSALKLYIHSLALLQARQFVLESTDVDKRIPALTLRLWRGTDSEPSTVAFYTVKENPGQYLGQSSWLTVPFLLDAQSVGQLVKSAFDVQGRSVIKLDLGTVARLVVIHGENNYAIERSTSGWRLLDSKKDLQGIDMFLWRFTELQFEALPINNLPDSAVRLMYCKLADKNGDTLTELTFYADPKLPQGQCWMKNGGGMFYPVSSRLLKDLQGMFPSGSSEN</sequence>
<dbReference type="Proteomes" id="UP000011724">
    <property type="component" value="Chromosome"/>
</dbReference>
<feature type="domain" description="DUF4340" evidence="1">
    <location>
        <begin position="77"/>
        <end position="250"/>
    </location>
</feature>
<dbReference type="RefSeq" id="WP_015413483.1">
    <property type="nucleotide sequence ID" value="NC_020409.1"/>
</dbReference>
<evidence type="ECO:0000313" key="2">
    <source>
        <dbReference type="EMBL" id="CCH47428.1"/>
    </source>
</evidence>
<reference evidence="2 3" key="1">
    <citation type="journal article" date="2013" name="PLoS ONE">
        <title>The first genomic and proteomic characterization of a deep-sea sulfate reducer: insights into the piezophilic lifestyle of Desulfovibrio piezophilus.</title>
        <authorList>
            <person name="Pradel N."/>
            <person name="Ji B."/>
            <person name="Gimenez G."/>
            <person name="Talla E."/>
            <person name="Lenoble P."/>
            <person name="Garel M."/>
            <person name="Tamburini C."/>
            <person name="Fourquet P."/>
            <person name="Lebrun R."/>
            <person name="Bertin P."/>
            <person name="Denis Y."/>
            <person name="Pophillat M."/>
            <person name="Barbe V."/>
            <person name="Ollivier B."/>
            <person name="Dolla A."/>
        </authorList>
    </citation>
    <scope>NUCLEOTIDE SEQUENCE [LARGE SCALE GENOMIC DNA]</scope>
    <source>
        <strain evidence="3">DSM 10523 / SB164P1</strain>
    </source>
</reference>
<protein>
    <recommendedName>
        <fullName evidence="1">DUF4340 domain-containing protein</fullName>
    </recommendedName>
</protein>
<dbReference type="eggNOG" id="ENOG50317FP">
    <property type="taxonomic scope" value="Bacteria"/>
</dbReference>
<evidence type="ECO:0000313" key="3">
    <source>
        <dbReference type="Proteomes" id="UP000011724"/>
    </source>
</evidence>
<name>M1WUJ1_PSEP2</name>
<dbReference type="HOGENOM" id="CLU_628102_0_0_7"/>
<organism evidence="2 3">
    <name type="scientific">Pseudodesulfovibrio piezophilus (strain DSM 21447 / JCM 15486 / C1TLV30)</name>
    <name type="common">Desulfovibrio piezophilus</name>
    <dbReference type="NCBI Taxonomy" id="1322246"/>
    <lineage>
        <taxon>Bacteria</taxon>
        <taxon>Pseudomonadati</taxon>
        <taxon>Thermodesulfobacteriota</taxon>
        <taxon>Desulfovibrionia</taxon>
        <taxon>Desulfovibrionales</taxon>
        <taxon>Desulfovibrionaceae</taxon>
    </lineage>
</organism>
<dbReference type="OrthoDB" id="5446509at2"/>
<keyword evidence="3" id="KW-1185">Reference proteome</keyword>